<dbReference type="SUPFAM" id="SSF52980">
    <property type="entry name" value="Restriction endonuclease-like"/>
    <property type="match status" value="1"/>
</dbReference>
<dbReference type="InterPro" id="IPR019080">
    <property type="entry name" value="YqaJ_viral_recombinase"/>
</dbReference>
<protein>
    <submittedName>
        <fullName evidence="1">Carboxypeptidase D</fullName>
    </submittedName>
</protein>
<proteinExistence type="predicted"/>
<dbReference type="InterPro" id="IPR011335">
    <property type="entry name" value="Restrct_endonuc-II-like"/>
</dbReference>
<keyword evidence="2" id="KW-1185">Reference proteome</keyword>
<dbReference type="CDD" id="cd22343">
    <property type="entry name" value="PDDEXK_lambda_exonuclease-like"/>
    <property type="match status" value="1"/>
</dbReference>
<dbReference type="GO" id="GO:0004180">
    <property type="term" value="F:carboxypeptidase activity"/>
    <property type="evidence" value="ECO:0007669"/>
    <property type="project" value="UniProtKB-KW"/>
</dbReference>
<dbReference type="EMBL" id="CACRXK020005743">
    <property type="protein sequence ID" value="CAB4007258.1"/>
    <property type="molecule type" value="Genomic_DNA"/>
</dbReference>
<name>A0A7D9IJQ3_PARCT</name>
<dbReference type="PANTHER" id="PTHR46609:SF8">
    <property type="entry name" value="YQAJ VIRAL RECOMBINASE DOMAIN-CONTAINING PROTEIN"/>
    <property type="match status" value="1"/>
</dbReference>
<dbReference type="PANTHER" id="PTHR46609">
    <property type="entry name" value="EXONUCLEASE, PHAGE-TYPE/RECB, C-TERMINAL DOMAIN-CONTAINING PROTEIN"/>
    <property type="match status" value="1"/>
</dbReference>
<gene>
    <name evidence="1" type="ORF">PACLA_8A067987</name>
</gene>
<dbReference type="AlphaFoldDB" id="A0A7D9IJQ3"/>
<dbReference type="Gene3D" id="3.90.320.10">
    <property type="match status" value="1"/>
</dbReference>
<keyword evidence="1" id="KW-0121">Carboxypeptidase</keyword>
<dbReference type="GO" id="GO:0006281">
    <property type="term" value="P:DNA repair"/>
    <property type="evidence" value="ECO:0007669"/>
    <property type="project" value="UniProtKB-ARBA"/>
</dbReference>
<dbReference type="InterPro" id="IPR011604">
    <property type="entry name" value="PDDEXK-like_dom_sf"/>
</dbReference>
<keyword evidence="1" id="KW-0645">Protease</keyword>
<comment type="caution">
    <text evidence="1">The sequence shown here is derived from an EMBL/GenBank/DDBJ whole genome shotgun (WGS) entry which is preliminary data.</text>
</comment>
<dbReference type="InterPro" id="IPR051703">
    <property type="entry name" value="NF-kappa-B_Signaling_Reg"/>
</dbReference>
<accession>A0A7D9IJQ3</accession>
<reference evidence="1" key="1">
    <citation type="submission" date="2020-04" db="EMBL/GenBank/DDBJ databases">
        <authorList>
            <person name="Alioto T."/>
            <person name="Alioto T."/>
            <person name="Gomez Garrido J."/>
        </authorList>
    </citation>
    <scope>NUCLEOTIDE SEQUENCE</scope>
    <source>
        <strain evidence="1">A484AB</strain>
    </source>
</reference>
<sequence>MSSKKTHEPDNPRDWGLVKEEEARKCYMYVAGRQHHKIHLERKGFQISKKKPFLRASVDNIRSCKCSPDCGITVVEYKCPWVHRDSDPKEVFLSKEIGGIFTGDSYYLQNKSKYYYQVQMQLFVVCAKFCDFVVWTTKGIHIISIPFESSFMSSVCINLEKFWVTQVVPLLLANQLDVPCTDNMKNISCDETASNDMATSNDMGASSKQTDVDEMDISPTIKTHSEDLSNIMHMYHLHMLNIGLDNIRYINHLCKEKNIENKYTNLKRVALKELEIYENSPDEYVQKLHKWFTAEQAEEGRAKAKKYWATMYHLKVTFRSKR</sequence>
<evidence type="ECO:0000313" key="1">
    <source>
        <dbReference type="EMBL" id="CAB4007258.1"/>
    </source>
</evidence>
<dbReference type="Pfam" id="PF09588">
    <property type="entry name" value="YqaJ"/>
    <property type="match status" value="1"/>
</dbReference>
<organism evidence="1 2">
    <name type="scientific">Paramuricea clavata</name>
    <name type="common">Red gorgonian</name>
    <name type="synonym">Violescent sea-whip</name>
    <dbReference type="NCBI Taxonomy" id="317549"/>
    <lineage>
        <taxon>Eukaryota</taxon>
        <taxon>Metazoa</taxon>
        <taxon>Cnidaria</taxon>
        <taxon>Anthozoa</taxon>
        <taxon>Octocorallia</taxon>
        <taxon>Malacalcyonacea</taxon>
        <taxon>Plexauridae</taxon>
        <taxon>Paramuricea</taxon>
    </lineage>
</organism>
<evidence type="ECO:0000313" key="2">
    <source>
        <dbReference type="Proteomes" id="UP001152795"/>
    </source>
</evidence>
<dbReference type="OrthoDB" id="5918941at2759"/>
<dbReference type="Proteomes" id="UP001152795">
    <property type="component" value="Unassembled WGS sequence"/>
</dbReference>
<keyword evidence="1" id="KW-0378">Hydrolase</keyword>